<proteinExistence type="predicted"/>
<sequence>MSGRAEGLVADIGALRPGLPPEELRKIYRRLARRYHPDAGSERASREAMARINATYDALRRADRDPGGIGTAGRDRAGEDRRAWDEAMEWAEAQERVQSADNARGYPSARAPSRPFAQDDPQPESDPTMERHRSDAARRAAEASWAHSGGAAQRPEMPRADGGADTSGPFSGGWSGQPEDSGARPSARPGQNTRTDQPSSDASGAPEIPDRMVPDELLRAAMQDIALTALDDWLEHAQGLPRDPARRRMAVALGLRLPGHCPALHLPREIWVEGGALCMGCPGPLEPGPNILVLPVCGIEAGAIRPTGSVQALLRDVPHGVETLEISATDWRRYGFRLEASTARPLRLQFDMQGEPAAPELCATAGVRYRGVFR</sequence>
<dbReference type="Pfam" id="PF00226">
    <property type="entry name" value="DnaJ"/>
    <property type="match status" value="1"/>
</dbReference>
<dbReference type="SMART" id="SM00271">
    <property type="entry name" value="DnaJ"/>
    <property type="match status" value="1"/>
</dbReference>
<dbReference type="InterPro" id="IPR036869">
    <property type="entry name" value="J_dom_sf"/>
</dbReference>
<keyword evidence="4" id="KW-1185">Reference proteome</keyword>
<feature type="domain" description="J" evidence="2">
    <location>
        <begin position="7"/>
        <end position="88"/>
    </location>
</feature>
<dbReference type="InterPro" id="IPR001623">
    <property type="entry name" value="DnaJ_domain"/>
</dbReference>
<dbReference type="SUPFAM" id="SSF46565">
    <property type="entry name" value="Chaperone J-domain"/>
    <property type="match status" value="1"/>
</dbReference>
<organism evidence="3 4">
    <name type="scientific">Aliiruegeria haliotis</name>
    <dbReference type="NCBI Taxonomy" id="1280846"/>
    <lineage>
        <taxon>Bacteria</taxon>
        <taxon>Pseudomonadati</taxon>
        <taxon>Pseudomonadota</taxon>
        <taxon>Alphaproteobacteria</taxon>
        <taxon>Rhodobacterales</taxon>
        <taxon>Roseobacteraceae</taxon>
        <taxon>Aliiruegeria</taxon>
    </lineage>
</organism>
<accession>A0A2T0RUV5</accession>
<dbReference type="RefSeq" id="WP_146136645.1">
    <property type="nucleotide sequence ID" value="NZ_PVTD01000002.1"/>
</dbReference>
<evidence type="ECO:0000259" key="2">
    <source>
        <dbReference type="PROSITE" id="PS50076"/>
    </source>
</evidence>
<feature type="compositionally biased region" description="Basic and acidic residues" evidence="1">
    <location>
        <begin position="73"/>
        <end position="85"/>
    </location>
</feature>
<dbReference type="CDD" id="cd06257">
    <property type="entry name" value="DnaJ"/>
    <property type="match status" value="1"/>
</dbReference>
<reference evidence="3 4" key="1">
    <citation type="submission" date="2018-03" db="EMBL/GenBank/DDBJ databases">
        <title>Genomic Encyclopedia of Archaeal and Bacterial Type Strains, Phase II (KMG-II): from individual species to whole genera.</title>
        <authorList>
            <person name="Goeker M."/>
        </authorList>
    </citation>
    <scope>NUCLEOTIDE SEQUENCE [LARGE SCALE GENOMIC DNA]</scope>
    <source>
        <strain evidence="3 4">DSM 29328</strain>
    </source>
</reference>
<dbReference type="OrthoDB" id="7822896at2"/>
<dbReference type="PROSITE" id="PS50076">
    <property type="entry name" value="DNAJ_2"/>
    <property type="match status" value="1"/>
</dbReference>
<feature type="compositionally biased region" description="Basic and acidic residues" evidence="1">
    <location>
        <begin position="128"/>
        <end position="141"/>
    </location>
</feature>
<feature type="compositionally biased region" description="Polar residues" evidence="1">
    <location>
        <begin position="189"/>
        <end position="202"/>
    </location>
</feature>
<name>A0A2T0RUV5_9RHOB</name>
<comment type="caution">
    <text evidence="3">The sequence shown here is derived from an EMBL/GenBank/DDBJ whole genome shotgun (WGS) entry which is preliminary data.</text>
</comment>
<dbReference type="EMBL" id="PVTD01000002">
    <property type="protein sequence ID" value="PRY24944.1"/>
    <property type="molecule type" value="Genomic_DNA"/>
</dbReference>
<dbReference type="Gene3D" id="1.10.287.110">
    <property type="entry name" value="DnaJ domain"/>
    <property type="match status" value="1"/>
</dbReference>
<evidence type="ECO:0000313" key="3">
    <source>
        <dbReference type="EMBL" id="PRY24944.1"/>
    </source>
</evidence>
<gene>
    <name evidence="3" type="ORF">CLV78_102117</name>
</gene>
<protein>
    <recommendedName>
        <fullName evidence="2">J domain-containing protein</fullName>
    </recommendedName>
</protein>
<dbReference type="Proteomes" id="UP000239480">
    <property type="component" value="Unassembled WGS sequence"/>
</dbReference>
<evidence type="ECO:0000256" key="1">
    <source>
        <dbReference type="SAM" id="MobiDB-lite"/>
    </source>
</evidence>
<evidence type="ECO:0000313" key="4">
    <source>
        <dbReference type="Proteomes" id="UP000239480"/>
    </source>
</evidence>
<dbReference type="AlphaFoldDB" id="A0A2T0RUV5"/>
<feature type="region of interest" description="Disordered" evidence="1">
    <location>
        <begin position="59"/>
        <end position="210"/>
    </location>
</feature>